<dbReference type="Pfam" id="PF06279">
    <property type="entry name" value="DUF1033"/>
    <property type="match status" value="1"/>
</dbReference>
<name>A0ABW5WTF2_9STAP</name>
<dbReference type="EMBL" id="JBHUOQ010000001">
    <property type="protein sequence ID" value="MFD2829292.1"/>
    <property type="molecule type" value="Genomic_DNA"/>
</dbReference>
<gene>
    <name evidence="1" type="ORF">ACFSX4_02360</name>
</gene>
<sequence length="97" mass="11689">MYQVAVIKADYEGWWLFDGWQNDIDKSYEFSTKESMITFYHELLKDMKNKFHSNIEGKYGMTAFYNVCDMEYCEECEESLQIFYTPVMLKNNEILKS</sequence>
<reference evidence="2" key="1">
    <citation type="journal article" date="2019" name="Int. J. Syst. Evol. Microbiol.">
        <title>The Global Catalogue of Microorganisms (GCM) 10K type strain sequencing project: providing services to taxonomists for standard genome sequencing and annotation.</title>
        <authorList>
            <consortium name="The Broad Institute Genomics Platform"/>
            <consortium name="The Broad Institute Genome Sequencing Center for Infectious Disease"/>
            <person name="Wu L."/>
            <person name="Ma J."/>
        </authorList>
    </citation>
    <scope>NUCLEOTIDE SEQUENCE [LARGE SCALE GENOMIC DNA]</scope>
    <source>
        <strain evidence="2">KCTC 33575</strain>
    </source>
</reference>
<protein>
    <submittedName>
        <fullName evidence="1">DUF1033 family protein</fullName>
    </submittedName>
</protein>
<proteinExistence type="predicted"/>
<evidence type="ECO:0000313" key="1">
    <source>
        <dbReference type="EMBL" id="MFD2829292.1"/>
    </source>
</evidence>
<evidence type="ECO:0000313" key="2">
    <source>
        <dbReference type="Proteomes" id="UP001597519"/>
    </source>
</evidence>
<organism evidence="1 2">
    <name type="scientific">Corticicoccus populi</name>
    <dbReference type="NCBI Taxonomy" id="1812821"/>
    <lineage>
        <taxon>Bacteria</taxon>
        <taxon>Bacillati</taxon>
        <taxon>Bacillota</taxon>
        <taxon>Bacilli</taxon>
        <taxon>Bacillales</taxon>
        <taxon>Staphylococcaceae</taxon>
        <taxon>Corticicoccus</taxon>
    </lineage>
</organism>
<comment type="caution">
    <text evidence="1">The sequence shown here is derived from an EMBL/GenBank/DDBJ whole genome shotgun (WGS) entry which is preliminary data.</text>
</comment>
<dbReference type="RefSeq" id="WP_377771169.1">
    <property type="nucleotide sequence ID" value="NZ_JBHUOQ010000001.1"/>
</dbReference>
<keyword evidence="2" id="KW-1185">Reference proteome</keyword>
<dbReference type="InterPro" id="IPR010434">
    <property type="entry name" value="DUF1033"/>
</dbReference>
<accession>A0ABW5WTF2</accession>
<dbReference type="Proteomes" id="UP001597519">
    <property type="component" value="Unassembled WGS sequence"/>
</dbReference>